<comment type="caution">
    <text evidence="1">The sequence shown here is derived from an EMBL/GenBank/DDBJ whole genome shotgun (WGS) entry which is preliminary data.</text>
</comment>
<evidence type="ECO:0000313" key="2">
    <source>
        <dbReference type="Proteomes" id="UP001056778"/>
    </source>
</evidence>
<reference evidence="1" key="1">
    <citation type="submission" date="2022-04" db="EMBL/GenBank/DDBJ databases">
        <title>Chromosome-scale genome assembly of Holotrichia oblita Faldermann.</title>
        <authorList>
            <person name="Rongchong L."/>
        </authorList>
    </citation>
    <scope>NUCLEOTIDE SEQUENCE</scope>
    <source>
        <strain evidence="1">81SQS9</strain>
    </source>
</reference>
<evidence type="ECO:0000313" key="1">
    <source>
        <dbReference type="EMBL" id="KAI4466611.1"/>
    </source>
</evidence>
<dbReference type="Proteomes" id="UP001056778">
    <property type="component" value="Chromosome 2"/>
</dbReference>
<name>A0ACB9TIB9_HOLOL</name>
<proteinExistence type="predicted"/>
<keyword evidence="2" id="KW-1185">Reference proteome</keyword>
<dbReference type="EMBL" id="CM043016">
    <property type="protein sequence ID" value="KAI4466611.1"/>
    <property type="molecule type" value="Genomic_DNA"/>
</dbReference>
<accession>A0ACB9TIB9</accession>
<sequence>MSVLIGSRSEINRRKRPTFDNVKKYIEEFPDLYYDGAKIICKICDRALFCWHKSDCRKHVTSIQHTNRKYNVPSRDPFILDVLPMWLVCGLPLRVVDKPEFRNFWEKYIPNRELPSRATLHSYLPFVREDYENQIKAVVKDKRLWLSVDQTMDRQRNSIVHVIVRVLDPTKANFPILLASKRLKKCNSVTITKVVLDALELFQISINQLLMFVSDGAATMRSVAHSLNQKGAQFLHLTCKSHDLHLVEQTIRELYPEVDALIGSTRKVFFKSPKRIREFRKRCRGVPEPSQDGSILTRSGTWLKTALYYSEYFEELKRVVLRFDPDEAAAIEESQIRFRDASVEADLKTIYDNYSGLLAAIETFQNTALSLAESVQIVSDVHALLCAASDVNNMCVVEKFEEIINKDADFNRLIRIGGGANAQSIDPLFTYKDYFNYACLTSVDVERSFSKYKDIYSSRRTQFSEKNLETYLILQTYQQSYSISAN</sequence>
<gene>
    <name evidence="1" type="ORF">MML48_2g00007942</name>
</gene>
<protein>
    <submittedName>
        <fullName evidence="1">Uncharacterized protein</fullName>
    </submittedName>
</protein>
<organism evidence="1 2">
    <name type="scientific">Holotrichia oblita</name>
    <name type="common">Chafer beetle</name>
    <dbReference type="NCBI Taxonomy" id="644536"/>
    <lineage>
        <taxon>Eukaryota</taxon>
        <taxon>Metazoa</taxon>
        <taxon>Ecdysozoa</taxon>
        <taxon>Arthropoda</taxon>
        <taxon>Hexapoda</taxon>
        <taxon>Insecta</taxon>
        <taxon>Pterygota</taxon>
        <taxon>Neoptera</taxon>
        <taxon>Endopterygota</taxon>
        <taxon>Coleoptera</taxon>
        <taxon>Polyphaga</taxon>
        <taxon>Scarabaeiformia</taxon>
        <taxon>Scarabaeidae</taxon>
        <taxon>Melolonthinae</taxon>
        <taxon>Holotrichia</taxon>
    </lineage>
</organism>